<dbReference type="GO" id="GO:0000978">
    <property type="term" value="F:RNA polymerase II cis-regulatory region sequence-specific DNA binding"/>
    <property type="evidence" value="ECO:0007669"/>
    <property type="project" value="TreeGrafter"/>
</dbReference>
<dbReference type="eggNOG" id="KOG0837">
    <property type="taxonomic scope" value="Eukaryota"/>
</dbReference>
<dbReference type="InterPro" id="IPR004827">
    <property type="entry name" value="bZIP"/>
</dbReference>
<keyword evidence="3" id="KW-0805">Transcription regulation</keyword>
<keyword evidence="2" id="KW-0028">Amino-acid biosynthesis</keyword>
<evidence type="ECO:0000256" key="6">
    <source>
        <dbReference type="ARBA" id="ARBA00023163"/>
    </source>
</evidence>
<comment type="similarity">
    <text evidence="8">Belongs to the bZIP family. GCN4 subfamily.</text>
</comment>
<evidence type="ECO:0000256" key="4">
    <source>
        <dbReference type="ARBA" id="ARBA00023125"/>
    </source>
</evidence>
<evidence type="ECO:0000256" key="7">
    <source>
        <dbReference type="ARBA" id="ARBA00023242"/>
    </source>
</evidence>
<keyword evidence="13" id="KW-1185">Reference proteome</keyword>
<dbReference type="AlphaFoldDB" id="K0KP45"/>
<dbReference type="GO" id="GO:0005667">
    <property type="term" value="C:transcription regulator complex"/>
    <property type="evidence" value="ECO:0007669"/>
    <property type="project" value="TreeGrafter"/>
</dbReference>
<evidence type="ECO:0000256" key="3">
    <source>
        <dbReference type="ARBA" id="ARBA00023015"/>
    </source>
</evidence>
<dbReference type="PROSITE" id="PS50217">
    <property type="entry name" value="BZIP"/>
    <property type="match status" value="1"/>
</dbReference>
<dbReference type="CDD" id="cd12193">
    <property type="entry name" value="bZIP_GCN4"/>
    <property type="match status" value="1"/>
</dbReference>
<keyword evidence="6" id="KW-0804">Transcription</keyword>
<dbReference type="InterPro" id="IPR050946">
    <property type="entry name" value="AP-1_TF_bZIP"/>
</dbReference>
<evidence type="ECO:0000256" key="2">
    <source>
        <dbReference type="ARBA" id="ARBA00022605"/>
    </source>
</evidence>
<dbReference type="EMBL" id="CAIF01000070">
    <property type="protein sequence ID" value="CCH43159.1"/>
    <property type="molecule type" value="Genomic_DNA"/>
</dbReference>
<proteinExistence type="inferred from homology"/>
<evidence type="ECO:0000259" key="11">
    <source>
        <dbReference type="PROSITE" id="PS50217"/>
    </source>
</evidence>
<keyword evidence="9" id="KW-0175">Coiled coil</keyword>
<keyword evidence="5" id="KW-0010">Activator</keyword>
<feature type="coiled-coil region" evidence="9">
    <location>
        <begin position="229"/>
        <end position="263"/>
    </location>
</feature>
<dbReference type="FunCoup" id="K0KP45">
    <property type="interactions" value="3826"/>
</dbReference>
<evidence type="ECO:0000256" key="9">
    <source>
        <dbReference type="SAM" id="Coils"/>
    </source>
</evidence>
<feature type="region of interest" description="Disordered" evidence="10">
    <location>
        <begin position="133"/>
        <end position="195"/>
    </location>
</feature>
<dbReference type="PANTHER" id="PTHR11462">
    <property type="entry name" value="JUN TRANSCRIPTION FACTOR-RELATED"/>
    <property type="match status" value="1"/>
</dbReference>
<evidence type="ECO:0000256" key="8">
    <source>
        <dbReference type="ARBA" id="ARBA00061302"/>
    </source>
</evidence>
<comment type="subcellular location">
    <subcellularLocation>
        <location evidence="1">Nucleus</location>
    </subcellularLocation>
</comment>
<sequence>MNNIESTSTLFEMFESMEFNQSSVAMYQSNMLSSSAPDSGVDSKPRQILGESVFNQFIKTQELNSEFPLGLEKIEIPELSPSIGTITPLQLHSSVVESIFDPIMENQSPMFDEVELDSENWNSLFEPNELEIKQEETTPEPKQVSSHLIDEVASKPIMKRSSSEAELELPSTKKSSPSPKPQPQSTPSTSNTDHLGVVSYNRKQRSIPLSPIQIDESLDPISQKRARNTEAARRSRARKMERMNQLEDKVEILVSKNSQLENEVLRLRSLLQQSGQSF</sequence>
<dbReference type="PANTHER" id="PTHR11462:SF35">
    <property type="entry name" value="TRANSCRIPTION FACTOR JRA"/>
    <property type="match status" value="1"/>
</dbReference>
<dbReference type="HOGENOM" id="CLU_068501_1_0_1"/>
<dbReference type="SMART" id="SM00338">
    <property type="entry name" value="BRLZ"/>
    <property type="match status" value="1"/>
</dbReference>
<evidence type="ECO:0000313" key="12">
    <source>
        <dbReference type="EMBL" id="CCH43159.1"/>
    </source>
</evidence>
<dbReference type="Gene3D" id="3.30.160.60">
    <property type="entry name" value="Classic Zinc Finger"/>
    <property type="match status" value="1"/>
</dbReference>
<dbReference type="Proteomes" id="UP000009328">
    <property type="component" value="Unassembled WGS sequence"/>
</dbReference>
<dbReference type="FunFam" id="3.30.160.60:FF:001491">
    <property type="entry name" value="Cross-pathway control protein A"/>
    <property type="match status" value="1"/>
</dbReference>
<comment type="caution">
    <text evidence="12">The sequence shown here is derived from an EMBL/GenBank/DDBJ whole genome shotgun (WGS) entry which is preliminary data.</text>
</comment>
<evidence type="ECO:0000256" key="1">
    <source>
        <dbReference type="ARBA" id="ARBA00004123"/>
    </source>
</evidence>
<dbReference type="PROSITE" id="PS00036">
    <property type="entry name" value="BZIP_BASIC"/>
    <property type="match status" value="1"/>
</dbReference>
<organism evidence="12 13">
    <name type="scientific">Wickerhamomyces ciferrii (strain ATCC 14091 / BCRC 22168 / CBS 111 / JCM 3599 / NBRC 0793 / NRRL Y-1031 F-60-10)</name>
    <name type="common">Yeast</name>
    <name type="synonym">Pichia ciferrii</name>
    <dbReference type="NCBI Taxonomy" id="1206466"/>
    <lineage>
        <taxon>Eukaryota</taxon>
        <taxon>Fungi</taxon>
        <taxon>Dikarya</taxon>
        <taxon>Ascomycota</taxon>
        <taxon>Saccharomycotina</taxon>
        <taxon>Saccharomycetes</taxon>
        <taxon>Phaffomycetales</taxon>
        <taxon>Wickerhamomycetaceae</taxon>
        <taxon>Wickerhamomyces</taxon>
    </lineage>
</organism>
<dbReference type="STRING" id="1206466.K0KP45"/>
<evidence type="ECO:0000256" key="10">
    <source>
        <dbReference type="SAM" id="MobiDB-lite"/>
    </source>
</evidence>
<dbReference type="GO" id="GO:1903833">
    <property type="term" value="P:positive regulation of cellular response to amino acid starvation"/>
    <property type="evidence" value="ECO:0007669"/>
    <property type="project" value="TreeGrafter"/>
</dbReference>
<dbReference type="GO" id="GO:0008652">
    <property type="term" value="P:amino acid biosynthetic process"/>
    <property type="evidence" value="ECO:0007669"/>
    <property type="project" value="UniProtKB-KW"/>
</dbReference>
<protein>
    <submittedName>
        <fullName evidence="12">General control protein</fullName>
    </submittedName>
</protein>
<dbReference type="SUPFAM" id="SSF57959">
    <property type="entry name" value="Leucine zipper domain"/>
    <property type="match status" value="1"/>
</dbReference>
<dbReference type="GO" id="GO:0000981">
    <property type="term" value="F:DNA-binding transcription factor activity, RNA polymerase II-specific"/>
    <property type="evidence" value="ECO:0007669"/>
    <property type="project" value="TreeGrafter"/>
</dbReference>
<keyword evidence="4" id="KW-0238">DNA-binding</keyword>
<feature type="domain" description="BZIP" evidence="11">
    <location>
        <begin position="223"/>
        <end position="268"/>
    </location>
</feature>
<dbReference type="GO" id="GO:0005634">
    <property type="term" value="C:nucleus"/>
    <property type="evidence" value="ECO:0007669"/>
    <property type="project" value="UniProtKB-SubCell"/>
</dbReference>
<keyword evidence="7" id="KW-0539">Nucleus</keyword>
<accession>K0KP45</accession>
<evidence type="ECO:0000313" key="13">
    <source>
        <dbReference type="Proteomes" id="UP000009328"/>
    </source>
</evidence>
<gene>
    <name evidence="12" type="primary">GCN4</name>
    <name evidence="12" type="ORF">BN7_2706</name>
</gene>
<reference evidence="12 13" key="1">
    <citation type="journal article" date="2012" name="Eukaryot. Cell">
        <title>Draft genome sequence of Wickerhamomyces ciferrii NRRL Y-1031 F-60-10.</title>
        <authorList>
            <person name="Schneider J."/>
            <person name="Andrea H."/>
            <person name="Blom J."/>
            <person name="Jaenicke S."/>
            <person name="Ruckert C."/>
            <person name="Schorsch C."/>
            <person name="Szczepanowski R."/>
            <person name="Farwick M."/>
            <person name="Goesmann A."/>
            <person name="Puhler A."/>
            <person name="Schaffer S."/>
            <person name="Tauch A."/>
            <person name="Kohler T."/>
            <person name="Brinkrolf K."/>
        </authorList>
    </citation>
    <scope>NUCLEOTIDE SEQUENCE [LARGE SCALE GENOMIC DNA]</scope>
    <source>
        <strain evidence="13">ATCC 14091 / BCRC 22168 / CBS 111 / JCM 3599 / NBRC 0793 / NRRL Y-1031 F-60-10</strain>
    </source>
</reference>
<dbReference type="InterPro" id="IPR046347">
    <property type="entry name" value="bZIP_sf"/>
</dbReference>
<name>K0KP45_WICCF</name>
<dbReference type="GO" id="GO:0001080">
    <property type="term" value="P:nitrogen catabolite activation of transcription from RNA polymerase II promoter"/>
    <property type="evidence" value="ECO:0007669"/>
    <property type="project" value="TreeGrafter"/>
</dbReference>
<evidence type="ECO:0000256" key="5">
    <source>
        <dbReference type="ARBA" id="ARBA00023159"/>
    </source>
</evidence>
<dbReference type="Pfam" id="PF07716">
    <property type="entry name" value="bZIP_2"/>
    <property type="match status" value="1"/>
</dbReference>
<dbReference type="InParanoid" id="K0KP45"/>